<name>A0A084W254_ANOSI</name>
<dbReference type="EMBL" id="KE525273">
    <property type="protein sequence ID" value="KFB44298.1"/>
    <property type="molecule type" value="Genomic_DNA"/>
</dbReference>
<dbReference type="GO" id="GO:0004867">
    <property type="term" value="F:serine-type endopeptidase inhibitor activity"/>
    <property type="evidence" value="ECO:0007669"/>
    <property type="project" value="UniProtKB-KW"/>
</dbReference>
<accession>A0A084W254</accession>
<comment type="similarity">
    <text evidence="1 4">Belongs to the serpin family.</text>
</comment>
<feature type="signal peptide" evidence="5">
    <location>
        <begin position="1"/>
        <end position="16"/>
    </location>
</feature>
<evidence type="ECO:0000313" key="7">
    <source>
        <dbReference type="EMBL" id="KFB44298.1"/>
    </source>
</evidence>
<evidence type="ECO:0000259" key="6">
    <source>
        <dbReference type="SMART" id="SM00093"/>
    </source>
</evidence>
<evidence type="ECO:0000313" key="9">
    <source>
        <dbReference type="Proteomes" id="UP000030765"/>
    </source>
</evidence>
<dbReference type="VEuPathDB" id="VectorBase:ASIC012167"/>
<keyword evidence="2" id="KW-0646">Protease inhibitor</keyword>
<dbReference type="Gene3D" id="2.30.39.10">
    <property type="entry name" value="Alpha-1-antitrypsin, domain 1"/>
    <property type="match status" value="1"/>
</dbReference>
<dbReference type="InterPro" id="IPR042178">
    <property type="entry name" value="Serpin_sf_1"/>
</dbReference>
<keyword evidence="3" id="KW-0722">Serine protease inhibitor</keyword>
<evidence type="ECO:0000256" key="4">
    <source>
        <dbReference type="RuleBase" id="RU000411"/>
    </source>
</evidence>
<proteinExistence type="inferred from homology"/>
<dbReference type="VEuPathDB" id="VectorBase:ASIS009234"/>
<dbReference type="OrthoDB" id="671595at2759"/>
<gene>
    <name evidence="7" type="ORF">ZHAS_00012167</name>
</gene>
<sequence>MIWVLLLAALAAQVSSQGYKGSLVVTRDGYCTQNNIGPRKECAKQFKVFLGNNRGLRKCHPICPIYSDSCETLPLEYMSCGFDDEYSRYPYREREPPAVPLHTKVTNFTLELFKKAMPKGYDQNFILSPVLVQSLLSYLTEGASNETRTVMETVLKLNGDDLNSLKRSLEPSEEAPTKNKLDVASQIFRSSRVELLNPFRQSLKDKKVTVDEIDFSNQELAAKKINDWVTQKTRGKITEAVDSGSLNPDTKLMLLNALYFNGTWQYKFNKTVNGVFHVRENEQSSIRMMHLTRHLRSGHTRVEKGWDPVNGFVWVELPYDGDTMSMILLMPKERFQLDRELEKFNEADLAYILSEIAMNEQDEVKLKVPEFKAESTVSLVDPLKQMGLSSVFDGENPFDKVSKDAVKVSEVKQKSYLAVNERGTVATSVTFASVIALSLPRSTEFKVDQPFAAIIIDKQNKLPLFLAKICKPEKYKEEKA</sequence>
<dbReference type="EnsemblMetazoa" id="ASIC012167-RA">
    <property type="protein sequence ID" value="ASIC012167-PA"/>
    <property type="gene ID" value="ASIC012167"/>
</dbReference>
<dbReference type="InterPro" id="IPR023796">
    <property type="entry name" value="Serpin_dom"/>
</dbReference>
<dbReference type="SMART" id="SM00093">
    <property type="entry name" value="SERPIN"/>
    <property type="match status" value="1"/>
</dbReference>
<dbReference type="MEROPS" id="I04.968"/>
<dbReference type="OMA" id="WIELPYD"/>
<dbReference type="InterPro" id="IPR036186">
    <property type="entry name" value="Serpin_sf"/>
</dbReference>
<dbReference type="STRING" id="74873.A0A084W254"/>
<organism evidence="7">
    <name type="scientific">Anopheles sinensis</name>
    <name type="common">Mosquito</name>
    <dbReference type="NCBI Taxonomy" id="74873"/>
    <lineage>
        <taxon>Eukaryota</taxon>
        <taxon>Metazoa</taxon>
        <taxon>Ecdysozoa</taxon>
        <taxon>Arthropoda</taxon>
        <taxon>Hexapoda</taxon>
        <taxon>Insecta</taxon>
        <taxon>Pterygota</taxon>
        <taxon>Neoptera</taxon>
        <taxon>Endopterygota</taxon>
        <taxon>Diptera</taxon>
        <taxon>Nematocera</taxon>
        <taxon>Culicoidea</taxon>
        <taxon>Culicidae</taxon>
        <taxon>Anophelinae</taxon>
        <taxon>Anopheles</taxon>
    </lineage>
</organism>
<dbReference type="AlphaFoldDB" id="A0A084W254"/>
<protein>
    <submittedName>
        <fullName evidence="7">AGAP001377-PA-like protein</fullName>
    </submittedName>
</protein>
<dbReference type="Proteomes" id="UP000030765">
    <property type="component" value="Unassembled WGS sequence"/>
</dbReference>
<evidence type="ECO:0000313" key="8">
    <source>
        <dbReference type="EnsemblMetazoa" id="ASIC012167-PA"/>
    </source>
</evidence>
<dbReference type="GO" id="GO:0005615">
    <property type="term" value="C:extracellular space"/>
    <property type="evidence" value="ECO:0007669"/>
    <property type="project" value="InterPro"/>
</dbReference>
<dbReference type="InterPro" id="IPR000215">
    <property type="entry name" value="Serpin_fam"/>
</dbReference>
<evidence type="ECO:0000256" key="5">
    <source>
        <dbReference type="SAM" id="SignalP"/>
    </source>
</evidence>
<dbReference type="PANTHER" id="PTHR11461">
    <property type="entry name" value="SERINE PROTEASE INHIBITOR, SERPIN"/>
    <property type="match status" value="1"/>
</dbReference>
<reference evidence="7 9" key="1">
    <citation type="journal article" date="2014" name="BMC Genomics">
        <title>Genome sequence of Anopheles sinensis provides insight into genetics basis of mosquito competence for malaria parasites.</title>
        <authorList>
            <person name="Zhou D."/>
            <person name="Zhang D."/>
            <person name="Ding G."/>
            <person name="Shi L."/>
            <person name="Hou Q."/>
            <person name="Ye Y."/>
            <person name="Xu Y."/>
            <person name="Zhou H."/>
            <person name="Xiong C."/>
            <person name="Li S."/>
            <person name="Yu J."/>
            <person name="Hong S."/>
            <person name="Yu X."/>
            <person name="Zou P."/>
            <person name="Chen C."/>
            <person name="Chang X."/>
            <person name="Wang W."/>
            <person name="Lv Y."/>
            <person name="Sun Y."/>
            <person name="Ma L."/>
            <person name="Shen B."/>
            <person name="Zhu C."/>
        </authorList>
    </citation>
    <scope>NUCLEOTIDE SEQUENCE [LARGE SCALE GENOMIC DNA]</scope>
</reference>
<dbReference type="InterPro" id="IPR042185">
    <property type="entry name" value="Serpin_sf_2"/>
</dbReference>
<feature type="domain" description="Serpin" evidence="6">
    <location>
        <begin position="110"/>
        <end position="472"/>
    </location>
</feature>
<dbReference type="EMBL" id="ATLV01019500">
    <property type="status" value="NOT_ANNOTATED_CDS"/>
    <property type="molecule type" value="Genomic_DNA"/>
</dbReference>
<dbReference type="Pfam" id="PF00079">
    <property type="entry name" value="Serpin"/>
    <property type="match status" value="1"/>
</dbReference>
<keyword evidence="5" id="KW-0732">Signal</keyword>
<keyword evidence="9" id="KW-1185">Reference proteome</keyword>
<dbReference type="CDD" id="cd00172">
    <property type="entry name" value="serpin"/>
    <property type="match status" value="1"/>
</dbReference>
<feature type="chain" id="PRO_5001784378" evidence="5">
    <location>
        <begin position="17"/>
        <end position="480"/>
    </location>
</feature>
<reference evidence="8" key="2">
    <citation type="submission" date="2020-05" db="UniProtKB">
        <authorList>
            <consortium name="EnsemblMetazoa"/>
        </authorList>
    </citation>
    <scope>IDENTIFICATION</scope>
</reference>
<dbReference type="SUPFAM" id="SSF56574">
    <property type="entry name" value="Serpins"/>
    <property type="match status" value="1"/>
</dbReference>
<dbReference type="PANTHER" id="PTHR11461:SF211">
    <property type="entry name" value="GH10112P-RELATED"/>
    <property type="match status" value="1"/>
</dbReference>
<dbReference type="Gene3D" id="3.30.497.10">
    <property type="entry name" value="Antithrombin, subunit I, domain 2"/>
    <property type="match status" value="1"/>
</dbReference>
<evidence type="ECO:0000256" key="1">
    <source>
        <dbReference type="ARBA" id="ARBA00009500"/>
    </source>
</evidence>
<evidence type="ECO:0000256" key="3">
    <source>
        <dbReference type="ARBA" id="ARBA00022900"/>
    </source>
</evidence>
<evidence type="ECO:0000256" key="2">
    <source>
        <dbReference type="ARBA" id="ARBA00022690"/>
    </source>
</evidence>